<dbReference type="Pfam" id="PF00089">
    <property type="entry name" value="Trypsin"/>
    <property type="match status" value="1"/>
</dbReference>
<name>A0A099MHV4_9VIBR</name>
<dbReference type="InterPro" id="IPR001314">
    <property type="entry name" value="Peptidase_S1A"/>
</dbReference>
<dbReference type="GO" id="GO:0006508">
    <property type="term" value="P:proteolysis"/>
    <property type="evidence" value="ECO:0007669"/>
    <property type="project" value="UniProtKB-KW"/>
</dbReference>
<proteinExistence type="inferred from homology"/>
<evidence type="ECO:0000313" key="7">
    <source>
        <dbReference type="EMBL" id="KGK10479.1"/>
    </source>
</evidence>
<gene>
    <name evidence="7" type="ORF">EA26_03800</name>
</gene>
<dbReference type="PANTHER" id="PTHR24276:SF98">
    <property type="entry name" value="FI18310P1-RELATED"/>
    <property type="match status" value="1"/>
</dbReference>
<dbReference type="GO" id="GO:0004252">
    <property type="term" value="F:serine-type endopeptidase activity"/>
    <property type="evidence" value="ECO:0007669"/>
    <property type="project" value="InterPro"/>
</dbReference>
<protein>
    <submittedName>
        <fullName evidence="7">Serine protease</fullName>
    </submittedName>
</protein>
<dbReference type="EMBL" id="JMCG01000001">
    <property type="protein sequence ID" value="KGK10479.1"/>
    <property type="molecule type" value="Genomic_DNA"/>
</dbReference>
<keyword evidence="5" id="KW-0732">Signal</keyword>
<evidence type="ECO:0000256" key="4">
    <source>
        <dbReference type="SAM" id="MobiDB-lite"/>
    </source>
</evidence>
<dbReference type="RefSeq" id="WP_226978286.1">
    <property type="nucleotide sequence ID" value="NZ_CP061845.1"/>
</dbReference>
<keyword evidence="3" id="KW-0720">Serine protease</keyword>
<feature type="domain" description="Peptidase S1" evidence="6">
    <location>
        <begin position="21"/>
        <end position="316"/>
    </location>
</feature>
<feature type="region of interest" description="Disordered" evidence="4">
    <location>
        <begin position="337"/>
        <end position="364"/>
    </location>
</feature>
<feature type="compositionally biased region" description="Low complexity" evidence="4">
    <location>
        <begin position="337"/>
        <end position="360"/>
    </location>
</feature>
<comment type="caution">
    <text evidence="7">The sequence shown here is derived from an EMBL/GenBank/DDBJ whole genome shotgun (WGS) entry which is preliminary data.</text>
</comment>
<reference evidence="7 8" key="1">
    <citation type="submission" date="2014-04" db="EMBL/GenBank/DDBJ databases">
        <title>Genome sequencing of Vibrio navarrensis strains.</title>
        <authorList>
            <person name="Gladney L.M."/>
            <person name="Katz L.S."/>
            <person name="Marino-Ramirez L."/>
            <person name="Jordan I.K."/>
        </authorList>
    </citation>
    <scope>NUCLEOTIDE SEQUENCE [LARGE SCALE GENOMIC DNA]</scope>
    <source>
        <strain evidence="7 8">ATCC 51183</strain>
    </source>
</reference>
<dbReference type="SMART" id="SM00020">
    <property type="entry name" value="Tryp_SPc"/>
    <property type="match status" value="1"/>
</dbReference>
<dbReference type="eggNOG" id="COG5640">
    <property type="taxonomic scope" value="Bacteria"/>
</dbReference>
<dbReference type="SUPFAM" id="SSF50494">
    <property type="entry name" value="Trypsin-like serine proteases"/>
    <property type="match status" value="1"/>
</dbReference>
<evidence type="ECO:0000256" key="3">
    <source>
        <dbReference type="RuleBase" id="RU363034"/>
    </source>
</evidence>
<dbReference type="InterPro" id="IPR050430">
    <property type="entry name" value="Peptidase_S1"/>
</dbReference>
<accession>A0A099MHV4</accession>
<dbReference type="STRING" id="29495.EA26_03800"/>
<evidence type="ECO:0000256" key="2">
    <source>
        <dbReference type="ARBA" id="ARBA00023157"/>
    </source>
</evidence>
<dbReference type="Proteomes" id="UP000029994">
    <property type="component" value="Unassembled WGS sequence"/>
</dbReference>
<dbReference type="PRINTS" id="PR00722">
    <property type="entry name" value="CHYMOTRYPSIN"/>
</dbReference>
<evidence type="ECO:0000259" key="6">
    <source>
        <dbReference type="PROSITE" id="PS50240"/>
    </source>
</evidence>
<comment type="similarity">
    <text evidence="1">Belongs to the peptidase S1 family.</text>
</comment>
<sequence>MWKKTLLLVGAWTVCASAQAIILGENDPDASFRVTIRSSNMAEFPVCGGTMVSERWVLTAAHCVVMGEGTDLASYFVTKPHQISVTARTADLNQSQIENYFHVSHVVVHPSYTRLSEYKKGSDGQMTLVSTSLDSDVALLYLDRPVTGGALSSLPTMEEMRQIETRLNSQWDDEFATNLRPKNVTASGWGATVANASTPSPTLQKTQLTYLPITNCYQRLELGNDLPGIIEAPTNVSKICTMANEVLPWNPDERTQYGNNVCKGDSGGPLLDDVTGKQIGIVSGIPLLTPTCAAVTLPSFYTKVSTYYDWIVGYVNAENPPASPILPPDFIRNYAADNGGDVGSDTGSDAGSDSGEGNDNASGDCHGGISTNSCQFTGKAQGAGSVHYLWVLSLFAARIFRTKR</sequence>
<feature type="chain" id="PRO_5001958574" evidence="5">
    <location>
        <begin position="21"/>
        <end position="404"/>
    </location>
</feature>
<dbReference type="InterPro" id="IPR043504">
    <property type="entry name" value="Peptidase_S1_PA_chymotrypsin"/>
</dbReference>
<evidence type="ECO:0000256" key="1">
    <source>
        <dbReference type="ARBA" id="ARBA00007664"/>
    </source>
</evidence>
<dbReference type="InterPro" id="IPR018114">
    <property type="entry name" value="TRYPSIN_HIS"/>
</dbReference>
<dbReference type="PANTHER" id="PTHR24276">
    <property type="entry name" value="POLYSERASE-RELATED"/>
    <property type="match status" value="1"/>
</dbReference>
<evidence type="ECO:0000256" key="5">
    <source>
        <dbReference type="SAM" id="SignalP"/>
    </source>
</evidence>
<evidence type="ECO:0000313" key="8">
    <source>
        <dbReference type="Proteomes" id="UP000029994"/>
    </source>
</evidence>
<feature type="signal peptide" evidence="5">
    <location>
        <begin position="1"/>
        <end position="20"/>
    </location>
</feature>
<dbReference type="InterPro" id="IPR001254">
    <property type="entry name" value="Trypsin_dom"/>
</dbReference>
<keyword evidence="3 7" id="KW-0645">Protease</keyword>
<keyword evidence="2" id="KW-1015">Disulfide bond</keyword>
<dbReference type="InterPro" id="IPR009003">
    <property type="entry name" value="Peptidase_S1_PA"/>
</dbReference>
<dbReference type="AlphaFoldDB" id="A0A099MHV4"/>
<organism evidence="7 8">
    <name type="scientific">Vibrio navarrensis</name>
    <dbReference type="NCBI Taxonomy" id="29495"/>
    <lineage>
        <taxon>Bacteria</taxon>
        <taxon>Pseudomonadati</taxon>
        <taxon>Pseudomonadota</taxon>
        <taxon>Gammaproteobacteria</taxon>
        <taxon>Vibrionales</taxon>
        <taxon>Vibrionaceae</taxon>
        <taxon>Vibrio</taxon>
    </lineage>
</organism>
<keyword evidence="8" id="KW-1185">Reference proteome</keyword>
<dbReference type="PROSITE" id="PS00134">
    <property type="entry name" value="TRYPSIN_HIS"/>
    <property type="match status" value="1"/>
</dbReference>
<dbReference type="PROSITE" id="PS00135">
    <property type="entry name" value="TRYPSIN_SER"/>
    <property type="match status" value="1"/>
</dbReference>
<dbReference type="InterPro" id="IPR033116">
    <property type="entry name" value="TRYPSIN_SER"/>
</dbReference>
<dbReference type="Gene3D" id="2.40.10.10">
    <property type="entry name" value="Trypsin-like serine proteases"/>
    <property type="match status" value="2"/>
</dbReference>
<keyword evidence="3" id="KW-0378">Hydrolase</keyword>
<dbReference type="PROSITE" id="PS50240">
    <property type="entry name" value="TRYPSIN_DOM"/>
    <property type="match status" value="1"/>
</dbReference>